<comment type="cofactor">
    <cofactor evidence="1">
        <name>a divalent metal cation</name>
        <dbReference type="ChEBI" id="CHEBI:60240"/>
    </cofactor>
</comment>
<keyword evidence="5" id="KW-0479">Metal-binding</keyword>
<dbReference type="EMBL" id="QUSG01000002">
    <property type="protein sequence ID" value="KAA3530214.1"/>
    <property type="molecule type" value="Genomic_DNA"/>
</dbReference>
<protein>
    <recommendedName>
        <fullName evidence="2">Putative 4-hydroxy-4-methyl-2-oxoglutarate aldolase</fullName>
    </recommendedName>
    <alternativeName>
        <fullName evidence="3">Regulator of ribonuclease activity homolog</fullName>
    </alternativeName>
    <alternativeName>
        <fullName evidence="4">RraA-like protein</fullName>
    </alternativeName>
</protein>
<dbReference type="CDD" id="cd16841">
    <property type="entry name" value="RraA_family"/>
    <property type="match status" value="1"/>
</dbReference>
<feature type="binding site" evidence="5">
    <location>
        <position position="118"/>
    </location>
    <ligand>
        <name>Mg(2+)</name>
        <dbReference type="ChEBI" id="CHEBI:18420"/>
    </ligand>
</feature>
<evidence type="ECO:0000256" key="5">
    <source>
        <dbReference type="PIRSR" id="PIRSR605493-1"/>
    </source>
</evidence>
<dbReference type="PANTHER" id="PTHR33254">
    <property type="entry name" value="4-HYDROXY-4-METHYL-2-OXOGLUTARATE ALDOLASE 3-RELATED"/>
    <property type="match status" value="1"/>
</dbReference>
<evidence type="ECO:0000256" key="1">
    <source>
        <dbReference type="ARBA" id="ARBA00001968"/>
    </source>
</evidence>
<evidence type="ECO:0000313" key="7">
    <source>
        <dbReference type="Proteomes" id="UP000436911"/>
    </source>
</evidence>
<comment type="cofactor">
    <cofactor evidence="5">
        <name>Mg(2+)</name>
        <dbReference type="ChEBI" id="CHEBI:18420"/>
    </cofactor>
</comment>
<dbReference type="Gene3D" id="3.50.30.40">
    <property type="entry name" value="Ribonuclease E inhibitor RraA/RraA-like"/>
    <property type="match status" value="1"/>
</dbReference>
<dbReference type="InterPro" id="IPR005493">
    <property type="entry name" value="RraA/RraA-like"/>
</dbReference>
<dbReference type="Pfam" id="PF03737">
    <property type="entry name" value="RraA-like"/>
    <property type="match status" value="1"/>
</dbReference>
<evidence type="ECO:0000256" key="3">
    <source>
        <dbReference type="ARBA" id="ARBA00029596"/>
    </source>
</evidence>
<dbReference type="PANTHER" id="PTHR33254:SF4">
    <property type="entry name" value="4-HYDROXY-4-METHYL-2-OXOGLUTARATE ALDOLASE 3-RELATED"/>
    <property type="match status" value="1"/>
</dbReference>
<evidence type="ECO:0000313" key="6">
    <source>
        <dbReference type="EMBL" id="KAA3530214.1"/>
    </source>
</evidence>
<feature type="binding site" evidence="5">
    <location>
        <begin position="95"/>
        <end position="98"/>
    </location>
    <ligand>
        <name>substrate</name>
    </ligand>
</feature>
<reference evidence="6 7" key="1">
    <citation type="submission" date="2018-08" db="EMBL/GenBank/DDBJ databases">
        <title>Genome sequencing of Agrobacterium vitis strain ICMP 10754.</title>
        <authorList>
            <person name="Visnovsky S.B."/>
            <person name="Pitman A.R."/>
        </authorList>
    </citation>
    <scope>NUCLEOTIDE SEQUENCE [LARGE SCALE GENOMIC DNA]</scope>
    <source>
        <strain evidence="6 7">ICMP 10754</strain>
    </source>
</reference>
<feature type="binding site" evidence="5">
    <location>
        <position position="117"/>
    </location>
    <ligand>
        <name>substrate</name>
    </ligand>
</feature>
<comment type="caution">
    <text evidence="6">The sequence shown here is derived from an EMBL/GenBank/DDBJ whole genome shotgun (WGS) entry which is preliminary data.</text>
</comment>
<dbReference type="GeneID" id="60680821"/>
<accession>A0A368NZP2</accession>
<dbReference type="SUPFAM" id="SSF89562">
    <property type="entry name" value="RraA-like"/>
    <property type="match status" value="1"/>
</dbReference>
<dbReference type="GO" id="GO:0046872">
    <property type="term" value="F:metal ion binding"/>
    <property type="evidence" value="ECO:0007669"/>
    <property type="project" value="UniProtKB-KW"/>
</dbReference>
<keyword evidence="5" id="KW-0460">Magnesium</keyword>
<dbReference type="RefSeq" id="WP_060717482.1">
    <property type="nucleotide sequence ID" value="NZ_CP055266.1"/>
</dbReference>
<gene>
    <name evidence="6" type="ORF">DXT89_05645</name>
</gene>
<name>A0A368NZP2_AGRVI</name>
<proteinExistence type="predicted"/>
<evidence type="ECO:0000256" key="2">
    <source>
        <dbReference type="ARBA" id="ARBA00016549"/>
    </source>
</evidence>
<sequence>MAIERNPSAQPADAALIEGFRLAATAVISDNLLRLPGAVGLLPYHRVSGVMVGTAFTVRTRPGDNLALHEALEHIRPGDVLVVDGGGDTSRALIGEIMMNIAIHRNAAGMVIDGAIRDVAAIAQMDLPCFARGTTHRGPYKDGPGALNVPVSIGGMVVNPGDIVVGDEDGIVAFSQSIAPDLLQAVRAQEAREAEIIKSIQEGRYKGAYGKPSQAAE</sequence>
<dbReference type="OrthoDB" id="9812532at2"/>
<dbReference type="Proteomes" id="UP000436911">
    <property type="component" value="Unassembled WGS sequence"/>
</dbReference>
<dbReference type="InterPro" id="IPR036704">
    <property type="entry name" value="RraA/RraA-like_sf"/>
</dbReference>
<evidence type="ECO:0000256" key="4">
    <source>
        <dbReference type="ARBA" id="ARBA00030169"/>
    </source>
</evidence>
<dbReference type="AlphaFoldDB" id="A0A368NZP2"/>
<organism evidence="6 7">
    <name type="scientific">Agrobacterium vitis</name>
    <name type="common">Rhizobium vitis</name>
    <dbReference type="NCBI Taxonomy" id="373"/>
    <lineage>
        <taxon>Bacteria</taxon>
        <taxon>Pseudomonadati</taxon>
        <taxon>Pseudomonadota</taxon>
        <taxon>Alphaproteobacteria</taxon>
        <taxon>Hyphomicrobiales</taxon>
        <taxon>Rhizobiaceae</taxon>
        <taxon>Rhizobium/Agrobacterium group</taxon>
        <taxon>Agrobacterium</taxon>
    </lineage>
</organism>
<dbReference type="NCBIfam" id="NF004850">
    <property type="entry name" value="PRK06201.1"/>
    <property type="match status" value="1"/>
</dbReference>